<proteinExistence type="predicted"/>
<protein>
    <submittedName>
        <fullName evidence="1">Uncharacterized protein</fullName>
    </submittedName>
</protein>
<sequence length="43" mass="4589">MDIAEDNPETVISAAREGKCVFRDDKEEKESGKKATGCGGGCR</sequence>
<dbReference type="Proteomes" id="UP000005741">
    <property type="component" value="Chromosome"/>
</dbReference>
<dbReference type="HOGENOM" id="CLU_3227818_0_0_2"/>
<organism evidence="1 2">
    <name type="scientific">Methanoplanus limicola DSM 2279</name>
    <dbReference type="NCBI Taxonomy" id="937775"/>
    <lineage>
        <taxon>Archaea</taxon>
        <taxon>Methanobacteriati</taxon>
        <taxon>Methanobacteriota</taxon>
        <taxon>Stenosarchaea group</taxon>
        <taxon>Methanomicrobia</taxon>
        <taxon>Methanomicrobiales</taxon>
        <taxon>Methanomicrobiaceae</taxon>
        <taxon>Methanoplanus</taxon>
    </lineage>
</organism>
<evidence type="ECO:0000313" key="2">
    <source>
        <dbReference type="Proteomes" id="UP000005741"/>
    </source>
</evidence>
<dbReference type="InParanoid" id="H1Z380"/>
<dbReference type="RefSeq" id="WP_004078820.1">
    <property type="nucleotide sequence ID" value="NZ_CM001436.1"/>
</dbReference>
<dbReference type="EMBL" id="CM001436">
    <property type="protein sequence ID" value="EHQ36495.1"/>
    <property type="molecule type" value="Genomic_DNA"/>
</dbReference>
<gene>
    <name evidence="1" type="ORF">Metlim_2447</name>
</gene>
<accession>H1Z380</accession>
<dbReference type="STRING" id="937775.Metlim_2447"/>
<keyword evidence="2" id="KW-1185">Reference proteome</keyword>
<reference evidence="1 2" key="1">
    <citation type="submission" date="2011-10" db="EMBL/GenBank/DDBJ databases">
        <title>The Improved High-Quality Draft genome of Methanoplanus limicola DSM 2279.</title>
        <authorList>
            <consortium name="US DOE Joint Genome Institute (JGI-PGF)"/>
            <person name="Lucas S."/>
            <person name="Copeland A."/>
            <person name="Lapidus A."/>
            <person name="Glavina del Rio T."/>
            <person name="Dalin E."/>
            <person name="Tice H."/>
            <person name="Bruce D."/>
            <person name="Goodwin L."/>
            <person name="Pitluck S."/>
            <person name="Peters L."/>
            <person name="Mikhailova N."/>
            <person name="Lu M."/>
            <person name="Kyrpides N."/>
            <person name="Mavromatis K."/>
            <person name="Ivanova N."/>
            <person name="Markowitz V."/>
            <person name="Cheng J.-F."/>
            <person name="Hugenholtz P."/>
            <person name="Woyke T."/>
            <person name="Wu D."/>
            <person name="Wirth R."/>
            <person name="Brambilla E.-M."/>
            <person name="Klenk H.-P."/>
            <person name="Eisen J.A."/>
        </authorList>
    </citation>
    <scope>NUCLEOTIDE SEQUENCE [LARGE SCALE GENOMIC DNA]</scope>
    <source>
        <strain evidence="1 2">DSM 2279</strain>
    </source>
</reference>
<name>H1Z380_9EURY</name>
<dbReference type="AlphaFoldDB" id="H1Z380"/>
<evidence type="ECO:0000313" key="1">
    <source>
        <dbReference type="EMBL" id="EHQ36495.1"/>
    </source>
</evidence>